<gene>
    <name evidence="1" type="ORF">SCHPADRAFT_890082</name>
</gene>
<name>A0A0H2RNX1_9AGAM</name>
<dbReference type="AlphaFoldDB" id="A0A0H2RNX1"/>
<dbReference type="InParanoid" id="A0A0H2RNX1"/>
<dbReference type="Proteomes" id="UP000053477">
    <property type="component" value="Unassembled WGS sequence"/>
</dbReference>
<organism evidence="1 2">
    <name type="scientific">Schizopora paradoxa</name>
    <dbReference type="NCBI Taxonomy" id="27342"/>
    <lineage>
        <taxon>Eukaryota</taxon>
        <taxon>Fungi</taxon>
        <taxon>Dikarya</taxon>
        <taxon>Basidiomycota</taxon>
        <taxon>Agaricomycotina</taxon>
        <taxon>Agaricomycetes</taxon>
        <taxon>Hymenochaetales</taxon>
        <taxon>Schizoporaceae</taxon>
        <taxon>Schizopora</taxon>
    </lineage>
</organism>
<evidence type="ECO:0000313" key="1">
    <source>
        <dbReference type="EMBL" id="KLO13312.1"/>
    </source>
</evidence>
<proteinExistence type="predicted"/>
<accession>A0A0H2RNX1</accession>
<keyword evidence="2" id="KW-1185">Reference proteome</keyword>
<reference evidence="1 2" key="1">
    <citation type="submission" date="2015-04" db="EMBL/GenBank/DDBJ databases">
        <title>Complete genome sequence of Schizopora paradoxa KUC8140, a cosmopolitan wood degrader in East Asia.</title>
        <authorList>
            <consortium name="DOE Joint Genome Institute"/>
            <person name="Min B."/>
            <person name="Park H."/>
            <person name="Jang Y."/>
            <person name="Kim J.-J."/>
            <person name="Kim K.H."/>
            <person name="Pangilinan J."/>
            <person name="Lipzen A."/>
            <person name="Riley R."/>
            <person name="Grigoriev I.V."/>
            <person name="Spatafora J.W."/>
            <person name="Choi I.-G."/>
        </authorList>
    </citation>
    <scope>NUCLEOTIDE SEQUENCE [LARGE SCALE GENOMIC DNA]</scope>
    <source>
        <strain evidence="1 2">KUC8140</strain>
    </source>
</reference>
<evidence type="ECO:0000313" key="2">
    <source>
        <dbReference type="Proteomes" id="UP000053477"/>
    </source>
</evidence>
<dbReference type="EMBL" id="KQ085961">
    <property type="protein sequence ID" value="KLO13312.1"/>
    <property type="molecule type" value="Genomic_DNA"/>
</dbReference>
<protein>
    <submittedName>
        <fullName evidence="1">Uncharacterized protein</fullName>
    </submittedName>
</protein>
<sequence length="141" mass="15813">MACSQRPEPVVRTLEQNRPSQNNLIIPLPPLFDRYTRFRTVPYQGKAIRHTVTIRHGRIPYGTVPDTAVSVYYSMDPVPKPGILDKVLSLLSRGFTVAPKFPCIDMHRSKNLKAAVTSECTDDRANQCKVVLLGGVQHMVI</sequence>